<evidence type="ECO:0000259" key="1">
    <source>
        <dbReference type="Pfam" id="PF13601"/>
    </source>
</evidence>
<keyword evidence="3" id="KW-1185">Reference proteome</keyword>
<accession>A0A7G9SA04</accession>
<dbReference type="Gene3D" id="1.10.10.10">
    <property type="entry name" value="Winged helix-like DNA-binding domain superfamily/Winged helix DNA-binding domain"/>
    <property type="match status" value="1"/>
</dbReference>
<dbReference type="Pfam" id="PF13601">
    <property type="entry name" value="HTH_34"/>
    <property type="match status" value="1"/>
</dbReference>
<proteinExistence type="predicted"/>
<dbReference type="RefSeq" id="WP_187541678.1">
    <property type="nucleotide sequence ID" value="NZ_CP060717.1"/>
</dbReference>
<dbReference type="InterPro" id="IPR036390">
    <property type="entry name" value="WH_DNA-bd_sf"/>
</dbReference>
<sequence length="102" mass="10581">MALSSIDPVLTPPARLQIAAVLANAQDADFARLKAIIGASDSVTSKHLSALTDAGYAVLHKASIDGRQRTSASLTRAGRKAFDRHVAALRAIVDGSTTQAAE</sequence>
<dbReference type="InterPro" id="IPR027395">
    <property type="entry name" value="WH_DNA-bd_dom"/>
</dbReference>
<reference evidence="2 3" key="1">
    <citation type="submission" date="2020-08" db="EMBL/GenBank/DDBJ databases">
        <title>Genome sequence of Sphingomonas rhizophila KACC 19189T.</title>
        <authorList>
            <person name="Hyun D.-W."/>
            <person name="Bae J.-W."/>
        </authorList>
    </citation>
    <scope>NUCLEOTIDE SEQUENCE [LARGE SCALE GENOMIC DNA]</scope>
    <source>
        <strain evidence="2 3">KACC 19189</strain>
    </source>
</reference>
<gene>
    <name evidence="2" type="ORF">H9L12_10420</name>
</gene>
<evidence type="ECO:0000313" key="3">
    <source>
        <dbReference type="Proteomes" id="UP000515955"/>
    </source>
</evidence>
<dbReference type="AlphaFoldDB" id="A0A7G9SA04"/>
<name>A0A7G9SA04_9SPHN</name>
<dbReference type="SUPFAM" id="SSF46785">
    <property type="entry name" value="Winged helix' DNA-binding domain"/>
    <property type="match status" value="1"/>
</dbReference>
<dbReference type="EMBL" id="CP060717">
    <property type="protein sequence ID" value="QNN64679.1"/>
    <property type="molecule type" value="Genomic_DNA"/>
</dbReference>
<dbReference type="KEGG" id="srhi:H9L12_10420"/>
<dbReference type="InterPro" id="IPR036388">
    <property type="entry name" value="WH-like_DNA-bd_sf"/>
</dbReference>
<dbReference type="PANTHER" id="PTHR37318:SF1">
    <property type="entry name" value="BSL7504 PROTEIN"/>
    <property type="match status" value="1"/>
</dbReference>
<feature type="domain" description="Winged helix DNA-binding" evidence="1">
    <location>
        <begin position="15"/>
        <end position="93"/>
    </location>
</feature>
<dbReference type="PANTHER" id="PTHR37318">
    <property type="entry name" value="BSL7504 PROTEIN"/>
    <property type="match status" value="1"/>
</dbReference>
<evidence type="ECO:0000313" key="2">
    <source>
        <dbReference type="EMBL" id="QNN64679.1"/>
    </source>
</evidence>
<protein>
    <submittedName>
        <fullName evidence="2">Transcriptional regulator</fullName>
    </submittedName>
</protein>
<dbReference type="Proteomes" id="UP000515955">
    <property type="component" value="Chromosome"/>
</dbReference>
<organism evidence="2 3">
    <name type="scientific">Sphingomonas rhizophila</name>
    <dbReference type="NCBI Taxonomy" id="2071607"/>
    <lineage>
        <taxon>Bacteria</taxon>
        <taxon>Pseudomonadati</taxon>
        <taxon>Pseudomonadota</taxon>
        <taxon>Alphaproteobacteria</taxon>
        <taxon>Sphingomonadales</taxon>
        <taxon>Sphingomonadaceae</taxon>
        <taxon>Sphingomonas</taxon>
    </lineage>
</organism>